<sequence length="341" mass="39325">MKENNEEFDKWMMDYMTGSLSGEDMQKFHTLLRSDIHYRKRFKDLSAIHAKLLIPHFVAEEADNYEKLLRRINLEKSTSLRNSSSHRITWKSIRRIAAVIVLLITSSIACYYVWDDVWRTSQDVVLCQMEVPLGSQTKVVLPDGSVVCLNSGSVLKYDPSFMKNKNRDVYLTGEGYFEVQKNQHKPFIVHTGDLNVKVLGTVFNVRAYTDESNVEIALVKGRVNVFSQSETIGNVVLNPNQRAVYDKKSRSLFSEDTDAEVAALWITGRLSFINTSLVDIMKELERHYNVRIIVESEHMKTEIFSGSINSKLSLEEMLDYLDVDNKYVWTRKDNVITITDK</sequence>
<accession>K9DW72</accession>
<comment type="caution">
    <text evidence="4">The sequence shown here is derived from an EMBL/GenBank/DDBJ whole genome shotgun (WGS) entry which is preliminary data.</text>
</comment>
<gene>
    <name evidence="4" type="ORF">HMPREF9447_05324</name>
</gene>
<feature type="transmembrane region" description="Helical" evidence="1">
    <location>
        <begin position="96"/>
        <end position="114"/>
    </location>
</feature>
<dbReference type="Pfam" id="PF04773">
    <property type="entry name" value="FecR"/>
    <property type="match status" value="1"/>
</dbReference>
<keyword evidence="1" id="KW-0812">Transmembrane</keyword>
<dbReference type="FunFam" id="2.60.120.1440:FF:000001">
    <property type="entry name" value="Putative anti-sigma factor"/>
    <property type="match status" value="1"/>
</dbReference>
<feature type="domain" description="FecR protein" evidence="2">
    <location>
        <begin position="130"/>
        <end position="223"/>
    </location>
</feature>
<organism evidence="4 5">
    <name type="scientific">Bacteroides oleiciplenus YIT 12058</name>
    <dbReference type="NCBI Taxonomy" id="742727"/>
    <lineage>
        <taxon>Bacteria</taxon>
        <taxon>Pseudomonadati</taxon>
        <taxon>Bacteroidota</taxon>
        <taxon>Bacteroidia</taxon>
        <taxon>Bacteroidales</taxon>
        <taxon>Bacteroidaceae</taxon>
        <taxon>Bacteroides</taxon>
    </lineage>
</organism>
<protein>
    <recommendedName>
        <fullName evidence="6">FecR protein domain-containing protein</fullName>
    </recommendedName>
</protein>
<keyword evidence="5" id="KW-1185">Reference proteome</keyword>
<evidence type="ECO:0000259" key="2">
    <source>
        <dbReference type="Pfam" id="PF04773"/>
    </source>
</evidence>
<dbReference type="Pfam" id="PF16344">
    <property type="entry name" value="FecR_C"/>
    <property type="match status" value="1"/>
</dbReference>
<dbReference type="EMBL" id="ADLF01000025">
    <property type="protein sequence ID" value="EKU87441.1"/>
    <property type="molecule type" value="Genomic_DNA"/>
</dbReference>
<dbReference type="InterPro" id="IPR006860">
    <property type="entry name" value="FecR"/>
</dbReference>
<dbReference type="Gene3D" id="3.55.50.30">
    <property type="match status" value="1"/>
</dbReference>
<dbReference type="Gene3D" id="2.60.120.1440">
    <property type="match status" value="1"/>
</dbReference>
<dbReference type="PATRIC" id="fig|742727.4.peg.5442"/>
<name>K9DW72_9BACE</name>
<reference evidence="4 5" key="1">
    <citation type="submission" date="2012-09" db="EMBL/GenBank/DDBJ databases">
        <title>The Genome Sequence of Bacteroides oleiciplenus YIT 12058.</title>
        <authorList>
            <consortium name="The Broad Institute Genome Sequencing Platform"/>
            <person name="Earl A."/>
            <person name="Ward D."/>
            <person name="Feldgarden M."/>
            <person name="Gevers D."/>
            <person name="Morotomi M."/>
            <person name="Walker B."/>
            <person name="Young S.K."/>
            <person name="Zeng Q."/>
            <person name="Gargeya S."/>
            <person name="Fitzgerald M."/>
            <person name="Haas B."/>
            <person name="Abouelleil A."/>
            <person name="Alvarado L."/>
            <person name="Arachchi H.M."/>
            <person name="Berlin A.M."/>
            <person name="Chapman S.B."/>
            <person name="Goldberg J."/>
            <person name="Griggs A."/>
            <person name="Gujja S."/>
            <person name="Hansen M."/>
            <person name="Howarth C."/>
            <person name="Imamovic A."/>
            <person name="Larimer J."/>
            <person name="McCowen C."/>
            <person name="Montmayeur A."/>
            <person name="Murphy C."/>
            <person name="Neiman D."/>
            <person name="Pearson M."/>
            <person name="Priest M."/>
            <person name="Roberts A."/>
            <person name="Saif S."/>
            <person name="Shea T."/>
            <person name="Sisk P."/>
            <person name="Sykes S."/>
            <person name="Wortman J."/>
            <person name="Nusbaum C."/>
            <person name="Birren B."/>
        </authorList>
    </citation>
    <scope>NUCLEOTIDE SEQUENCE [LARGE SCALE GENOMIC DNA]</scope>
    <source>
        <strain evidence="4 5">YIT 12058</strain>
    </source>
</reference>
<keyword evidence="1" id="KW-1133">Transmembrane helix</keyword>
<evidence type="ECO:0000259" key="3">
    <source>
        <dbReference type="Pfam" id="PF16344"/>
    </source>
</evidence>
<dbReference type="STRING" id="742727.HMPREF9447_05324"/>
<dbReference type="RefSeq" id="WP_009132686.1">
    <property type="nucleotide sequence ID" value="NZ_JH992947.1"/>
</dbReference>
<dbReference type="Proteomes" id="UP000009872">
    <property type="component" value="Unassembled WGS sequence"/>
</dbReference>
<dbReference type="eggNOG" id="COG3712">
    <property type="taxonomic scope" value="Bacteria"/>
</dbReference>
<evidence type="ECO:0000313" key="5">
    <source>
        <dbReference type="Proteomes" id="UP000009872"/>
    </source>
</evidence>
<proteinExistence type="predicted"/>
<dbReference type="GO" id="GO:0016989">
    <property type="term" value="F:sigma factor antagonist activity"/>
    <property type="evidence" value="ECO:0007669"/>
    <property type="project" value="TreeGrafter"/>
</dbReference>
<dbReference type="AlphaFoldDB" id="K9DW72"/>
<dbReference type="HOGENOM" id="CLU_050192_2_3_10"/>
<dbReference type="PIRSF" id="PIRSF018266">
    <property type="entry name" value="FecR"/>
    <property type="match status" value="1"/>
</dbReference>
<evidence type="ECO:0008006" key="6">
    <source>
        <dbReference type="Google" id="ProtNLM"/>
    </source>
</evidence>
<dbReference type="PANTHER" id="PTHR30273:SF2">
    <property type="entry name" value="PROTEIN FECR"/>
    <property type="match status" value="1"/>
</dbReference>
<dbReference type="InterPro" id="IPR012373">
    <property type="entry name" value="Ferrdict_sens_TM"/>
</dbReference>
<dbReference type="InterPro" id="IPR032508">
    <property type="entry name" value="FecR_C"/>
</dbReference>
<dbReference type="PANTHER" id="PTHR30273">
    <property type="entry name" value="PERIPLASMIC SIGNAL SENSOR AND SIGMA FACTOR ACTIVATOR FECR-RELATED"/>
    <property type="match status" value="1"/>
</dbReference>
<keyword evidence="1" id="KW-0472">Membrane</keyword>
<evidence type="ECO:0000256" key="1">
    <source>
        <dbReference type="SAM" id="Phobius"/>
    </source>
</evidence>
<feature type="domain" description="Protein FecR C-terminal" evidence="3">
    <location>
        <begin position="269"/>
        <end position="338"/>
    </location>
</feature>
<dbReference type="OrthoDB" id="676789at2"/>
<evidence type="ECO:0000313" key="4">
    <source>
        <dbReference type="EMBL" id="EKU87441.1"/>
    </source>
</evidence>